<feature type="non-terminal residue" evidence="1">
    <location>
        <position position="1"/>
    </location>
</feature>
<protein>
    <submittedName>
        <fullName evidence="1">Uncharacterized protein</fullName>
    </submittedName>
</protein>
<sequence length="184" mass="22181">DKFNMQQFLLAVGAFFNKYAKKSRATEDTLEEYDTSKLSLGILYNPPTYYVERGQEFFDTMFTRAVSSRFIPFFFKGRLDEKFDAEFDVEKVVDENMGIYKNMISTLRWYRKQSVSNNFTIPDDVEFDDKTRRFERSFLKICDYISEYALNSKEPEKTYYEFVYELYNTYKEYDKILSESLVKR</sequence>
<gene>
    <name evidence="1" type="ORF">LCGC14_3146490</name>
</gene>
<reference evidence="1" key="1">
    <citation type="journal article" date="2015" name="Nature">
        <title>Complex archaea that bridge the gap between prokaryotes and eukaryotes.</title>
        <authorList>
            <person name="Spang A."/>
            <person name="Saw J.H."/>
            <person name="Jorgensen S.L."/>
            <person name="Zaremba-Niedzwiedzka K."/>
            <person name="Martijn J."/>
            <person name="Lind A.E."/>
            <person name="van Eijk R."/>
            <person name="Schleper C."/>
            <person name="Guy L."/>
            <person name="Ettema T.J."/>
        </authorList>
    </citation>
    <scope>NUCLEOTIDE SEQUENCE</scope>
</reference>
<accession>A0A0F8VVA8</accession>
<name>A0A0F8VVA8_9ZZZZ</name>
<organism evidence="1">
    <name type="scientific">marine sediment metagenome</name>
    <dbReference type="NCBI Taxonomy" id="412755"/>
    <lineage>
        <taxon>unclassified sequences</taxon>
        <taxon>metagenomes</taxon>
        <taxon>ecological metagenomes</taxon>
    </lineage>
</organism>
<proteinExistence type="predicted"/>
<dbReference type="EMBL" id="LAZR01069134">
    <property type="protein sequence ID" value="KKK48303.1"/>
    <property type="molecule type" value="Genomic_DNA"/>
</dbReference>
<comment type="caution">
    <text evidence="1">The sequence shown here is derived from an EMBL/GenBank/DDBJ whole genome shotgun (WGS) entry which is preliminary data.</text>
</comment>
<dbReference type="AlphaFoldDB" id="A0A0F8VVA8"/>
<evidence type="ECO:0000313" key="1">
    <source>
        <dbReference type="EMBL" id="KKK48303.1"/>
    </source>
</evidence>